<dbReference type="PANTHER" id="PTHR46577:SF1">
    <property type="entry name" value="HTH-TYPE TRANSCRIPTIONAL REGULATORY PROTEIN GABR"/>
    <property type="match status" value="1"/>
</dbReference>
<dbReference type="Pfam" id="PF00155">
    <property type="entry name" value="Aminotran_1_2"/>
    <property type="match status" value="1"/>
</dbReference>
<dbReference type="PANTHER" id="PTHR46577">
    <property type="entry name" value="HTH-TYPE TRANSCRIPTIONAL REGULATORY PROTEIN GABR"/>
    <property type="match status" value="1"/>
</dbReference>
<evidence type="ECO:0000259" key="1">
    <source>
        <dbReference type="Pfam" id="PF00155"/>
    </source>
</evidence>
<dbReference type="Gene3D" id="3.40.640.10">
    <property type="entry name" value="Type I PLP-dependent aspartate aminotransferase-like (Major domain)"/>
    <property type="match status" value="1"/>
</dbReference>
<dbReference type="RefSeq" id="WP_111597969.1">
    <property type="nucleotide sequence ID" value="NZ_QLLL01000004.1"/>
</dbReference>
<dbReference type="InterPro" id="IPR015422">
    <property type="entry name" value="PyrdxlP-dep_Trfase_small"/>
</dbReference>
<name>A0A327QNB1_9BACT</name>
<accession>A0A327QNB1</accession>
<dbReference type="SUPFAM" id="SSF53383">
    <property type="entry name" value="PLP-dependent transferases"/>
    <property type="match status" value="1"/>
</dbReference>
<dbReference type="Proteomes" id="UP000249547">
    <property type="component" value="Unassembled WGS sequence"/>
</dbReference>
<reference evidence="2 3" key="1">
    <citation type="submission" date="2018-06" db="EMBL/GenBank/DDBJ databases">
        <title>Genomic Encyclopedia of Archaeal and Bacterial Type Strains, Phase II (KMG-II): from individual species to whole genera.</title>
        <authorList>
            <person name="Goeker M."/>
        </authorList>
    </citation>
    <scope>NUCLEOTIDE SEQUENCE [LARGE SCALE GENOMIC DNA]</scope>
    <source>
        <strain evidence="2 3">DSM 23857</strain>
    </source>
</reference>
<sequence>MLNLRVNYPSVPSELELFHAYTAEFPRRSEFDLLHPPAYSLQERDEATLLQFLGVDMDAVKATSVITTIPSANSALYCVMAVLHKGLQVVATEEFTFPGFKMIANHYNVPLATVACDEEGMIPSALAAFLEAGTCKLVYLQPTIHNPTCAVMSLERRQAIAEVVASFEDVYILEDDAYRFLHPSPPPTFLSIIPSRTVHILSLSKAYNPFLKAAYIIYPTKLLQGLENYIRLTSSSPCSLFIDFGIHLLQGGRLQKIMAEKQAVAKDWQDQIRKVMKRVPYATHPNSFHFWIMLPQGNSSSTITSYLRTEGMDIPDGVDFAVNGQENYMRVALGTEWQSPELLPAMEKLAACILGNN</sequence>
<dbReference type="GO" id="GO:0030170">
    <property type="term" value="F:pyridoxal phosphate binding"/>
    <property type="evidence" value="ECO:0007669"/>
    <property type="project" value="InterPro"/>
</dbReference>
<dbReference type="GO" id="GO:0008483">
    <property type="term" value="F:transaminase activity"/>
    <property type="evidence" value="ECO:0007669"/>
    <property type="project" value="UniProtKB-KW"/>
</dbReference>
<dbReference type="InterPro" id="IPR015424">
    <property type="entry name" value="PyrdxlP-dep_Trfase"/>
</dbReference>
<evidence type="ECO:0000313" key="3">
    <source>
        <dbReference type="Proteomes" id="UP000249547"/>
    </source>
</evidence>
<protein>
    <submittedName>
        <fullName evidence="2">Aminotransferase class I and II</fullName>
    </submittedName>
</protein>
<proteinExistence type="predicted"/>
<dbReference type="CDD" id="cd00609">
    <property type="entry name" value="AAT_like"/>
    <property type="match status" value="1"/>
</dbReference>
<evidence type="ECO:0000313" key="2">
    <source>
        <dbReference type="EMBL" id="RAJ05375.1"/>
    </source>
</evidence>
<dbReference type="OrthoDB" id="9808770at2"/>
<feature type="domain" description="Aminotransferase class I/classII large" evidence="1">
    <location>
        <begin position="2"/>
        <end position="335"/>
    </location>
</feature>
<dbReference type="AlphaFoldDB" id="A0A327QNB1"/>
<comment type="caution">
    <text evidence="2">The sequence shown here is derived from an EMBL/GenBank/DDBJ whole genome shotgun (WGS) entry which is preliminary data.</text>
</comment>
<keyword evidence="2" id="KW-0808">Transferase</keyword>
<dbReference type="InterPro" id="IPR015421">
    <property type="entry name" value="PyrdxlP-dep_Trfase_major"/>
</dbReference>
<keyword evidence="3" id="KW-1185">Reference proteome</keyword>
<dbReference type="InterPro" id="IPR051446">
    <property type="entry name" value="HTH_trans_reg/aminotransferase"/>
</dbReference>
<dbReference type="InterPro" id="IPR004839">
    <property type="entry name" value="Aminotransferase_I/II_large"/>
</dbReference>
<organism evidence="2 3">
    <name type="scientific">Chitinophaga skermanii</name>
    <dbReference type="NCBI Taxonomy" id="331697"/>
    <lineage>
        <taxon>Bacteria</taxon>
        <taxon>Pseudomonadati</taxon>
        <taxon>Bacteroidota</taxon>
        <taxon>Chitinophagia</taxon>
        <taxon>Chitinophagales</taxon>
        <taxon>Chitinophagaceae</taxon>
        <taxon>Chitinophaga</taxon>
    </lineage>
</organism>
<keyword evidence="2" id="KW-0032">Aminotransferase</keyword>
<dbReference type="EMBL" id="QLLL01000004">
    <property type="protein sequence ID" value="RAJ05375.1"/>
    <property type="molecule type" value="Genomic_DNA"/>
</dbReference>
<gene>
    <name evidence="2" type="ORF">LX64_02533</name>
</gene>
<dbReference type="Gene3D" id="3.90.1150.10">
    <property type="entry name" value="Aspartate Aminotransferase, domain 1"/>
    <property type="match status" value="1"/>
</dbReference>